<dbReference type="AlphaFoldDB" id="A0A1H2N5Y0"/>
<gene>
    <name evidence="1" type="ORF">SAMN04488544_3364</name>
</gene>
<dbReference type="Proteomes" id="UP000198825">
    <property type="component" value="Chromosome I"/>
</dbReference>
<evidence type="ECO:0000313" key="2">
    <source>
        <dbReference type="Proteomes" id="UP000198825"/>
    </source>
</evidence>
<evidence type="ECO:0000313" key="1">
    <source>
        <dbReference type="EMBL" id="SDV00734.1"/>
    </source>
</evidence>
<dbReference type="OrthoDB" id="3786257at2"/>
<proteinExistence type="predicted"/>
<accession>A0A1H2N5Y0</accession>
<organism evidence="1 2">
    <name type="scientific">Microlunatus sagamiharensis</name>
    <dbReference type="NCBI Taxonomy" id="546874"/>
    <lineage>
        <taxon>Bacteria</taxon>
        <taxon>Bacillati</taxon>
        <taxon>Actinomycetota</taxon>
        <taxon>Actinomycetes</taxon>
        <taxon>Propionibacteriales</taxon>
        <taxon>Propionibacteriaceae</taxon>
        <taxon>Microlunatus</taxon>
    </lineage>
</organism>
<protein>
    <submittedName>
        <fullName evidence="1">Uncharacterized protein</fullName>
    </submittedName>
</protein>
<keyword evidence="2" id="KW-1185">Reference proteome</keyword>
<name>A0A1H2N5Y0_9ACTN</name>
<reference evidence="2" key="1">
    <citation type="submission" date="2016-10" db="EMBL/GenBank/DDBJ databases">
        <authorList>
            <person name="Varghese N."/>
            <person name="Submissions S."/>
        </authorList>
    </citation>
    <scope>NUCLEOTIDE SEQUENCE [LARGE SCALE GENOMIC DNA]</scope>
    <source>
        <strain evidence="2">DSM 21743</strain>
    </source>
</reference>
<sequence length="83" mass="8675">MNSHGLSYGSSADGDPDLVRVLGPTGITGFVYKTDLNGPEATTREEAAAQEQAQHAGRTIPVYDVEGTTLIDTFFVGGIDSTS</sequence>
<dbReference type="RefSeq" id="WP_091076906.1">
    <property type="nucleotide sequence ID" value="NZ_LT629799.1"/>
</dbReference>
<dbReference type="EMBL" id="LT629799">
    <property type="protein sequence ID" value="SDV00734.1"/>
    <property type="molecule type" value="Genomic_DNA"/>
</dbReference>